<proteinExistence type="predicted"/>
<protein>
    <submittedName>
        <fullName evidence="1">9513_t:CDS:1</fullName>
    </submittedName>
</protein>
<organism evidence="1 2">
    <name type="scientific">Cetraspora pellucida</name>
    <dbReference type="NCBI Taxonomy" id="1433469"/>
    <lineage>
        <taxon>Eukaryota</taxon>
        <taxon>Fungi</taxon>
        <taxon>Fungi incertae sedis</taxon>
        <taxon>Mucoromycota</taxon>
        <taxon>Glomeromycotina</taxon>
        <taxon>Glomeromycetes</taxon>
        <taxon>Diversisporales</taxon>
        <taxon>Gigasporaceae</taxon>
        <taxon>Cetraspora</taxon>
    </lineage>
</organism>
<keyword evidence="2" id="KW-1185">Reference proteome</keyword>
<evidence type="ECO:0000313" key="1">
    <source>
        <dbReference type="EMBL" id="CAG8489267.1"/>
    </source>
</evidence>
<sequence length="227" mass="26004">MDRTLHLGTIVTSRIEDAHATLKAYLQTSTGDLYQVCSSITLAVTNQKKEIDSRIEWERINISVFYQKTTSREPLPPCIRTFLRTMGLPCTHYIQNFEANQSLPLNDVHTHWWIQGRIPVTQIKEGNSHNEDLLQTLLQNLEQRYHEWPEHQQAVARNTLNDMIDSPLVPLQNPHVVCTKGRPSGAPNRQPANTTRQDPSGFEFVDHKARQCSIYKQSGHNARTCPN</sequence>
<gene>
    <name evidence="1" type="ORF">SPELUC_LOCUS2486</name>
</gene>
<dbReference type="Proteomes" id="UP000789366">
    <property type="component" value="Unassembled WGS sequence"/>
</dbReference>
<comment type="caution">
    <text evidence="1">The sequence shown here is derived from an EMBL/GenBank/DDBJ whole genome shotgun (WGS) entry which is preliminary data.</text>
</comment>
<name>A0ACA9KRQ0_9GLOM</name>
<evidence type="ECO:0000313" key="2">
    <source>
        <dbReference type="Proteomes" id="UP000789366"/>
    </source>
</evidence>
<dbReference type="EMBL" id="CAJVPW010001654">
    <property type="protein sequence ID" value="CAG8489267.1"/>
    <property type="molecule type" value="Genomic_DNA"/>
</dbReference>
<accession>A0ACA9KRQ0</accession>
<reference evidence="1" key="1">
    <citation type="submission" date="2021-06" db="EMBL/GenBank/DDBJ databases">
        <authorList>
            <person name="Kallberg Y."/>
            <person name="Tangrot J."/>
            <person name="Rosling A."/>
        </authorList>
    </citation>
    <scope>NUCLEOTIDE SEQUENCE</scope>
    <source>
        <strain evidence="1">28 12/20/2015</strain>
    </source>
</reference>